<dbReference type="AlphaFoldDB" id="A0A1V6UYV9"/>
<dbReference type="EMBL" id="MDDG01000003">
    <property type="protein sequence ID" value="OQE43576.1"/>
    <property type="molecule type" value="Genomic_DNA"/>
</dbReference>
<evidence type="ECO:0000313" key="2">
    <source>
        <dbReference type="Proteomes" id="UP000191500"/>
    </source>
</evidence>
<accession>A0A1V6UYV9</accession>
<dbReference type="InterPro" id="IPR022085">
    <property type="entry name" value="OpdG"/>
</dbReference>
<dbReference type="Pfam" id="PF12311">
    <property type="entry name" value="DUF3632"/>
    <property type="match status" value="1"/>
</dbReference>
<dbReference type="PANTHER" id="PTHR38797">
    <property type="entry name" value="NUCLEAR PORE COMPLEX PROTEIN NUP85-RELATED"/>
    <property type="match status" value="1"/>
</dbReference>
<name>A0A1V6UYV9_9EURO</name>
<comment type="caution">
    <text evidence="1">The sequence shown here is derived from an EMBL/GenBank/DDBJ whole genome shotgun (WGS) entry which is preliminary data.</text>
</comment>
<reference evidence="2" key="1">
    <citation type="journal article" date="2017" name="Nat. Microbiol.">
        <title>Global analysis of biosynthetic gene clusters reveals vast potential of secondary metabolite production in Penicillium species.</title>
        <authorList>
            <person name="Nielsen J.C."/>
            <person name="Grijseels S."/>
            <person name="Prigent S."/>
            <person name="Ji B."/>
            <person name="Dainat J."/>
            <person name="Nielsen K.F."/>
            <person name="Frisvad J.C."/>
            <person name="Workman M."/>
            <person name="Nielsen J."/>
        </authorList>
    </citation>
    <scope>NUCLEOTIDE SEQUENCE [LARGE SCALE GENOMIC DNA]</scope>
    <source>
        <strain evidence="2">IBT 31321</strain>
    </source>
</reference>
<organism evidence="1 2">
    <name type="scientific">Penicillium coprophilum</name>
    <dbReference type="NCBI Taxonomy" id="36646"/>
    <lineage>
        <taxon>Eukaryota</taxon>
        <taxon>Fungi</taxon>
        <taxon>Dikarya</taxon>
        <taxon>Ascomycota</taxon>
        <taxon>Pezizomycotina</taxon>
        <taxon>Eurotiomycetes</taxon>
        <taxon>Eurotiomycetidae</taxon>
        <taxon>Eurotiales</taxon>
        <taxon>Aspergillaceae</taxon>
        <taxon>Penicillium</taxon>
    </lineage>
</organism>
<dbReference type="PANTHER" id="PTHR38797:SF4">
    <property type="entry name" value="NUCLEAR PORE COMPLEX PROTEIN NUP85"/>
    <property type="match status" value="1"/>
</dbReference>
<sequence length="304" mass="34186">MTTILDVQGINPPNHFSRPIQAFLTPSNLSSAPAPEETAAQLVNYVTSSSAPAHALWELWDAFFTAVATSPASHDPHLTLIDALHVQPPTELNVRARSSLHSYIGPDGKLHWQTLPLFSAQWRDVHDILEAWRDWDGVRSGAGDNSTISALSSSGDEYFLRFCVFSSALLKATKGKGEVHPIWVFYACRDVLEREGPQPRQPKAHRMSSEQLWALDVRIAAIWMRDGGRVLWETDNDELRRHWAAALDDPTELWPRENGLTRDRWRLWGERLRALCTEGILDKKTRVVVTEASEVVSGILENPT</sequence>
<dbReference type="InterPro" id="IPR053204">
    <property type="entry name" value="Oxopyrrolidines_Biosynth-assoc"/>
</dbReference>
<dbReference type="Proteomes" id="UP000191500">
    <property type="component" value="Unassembled WGS sequence"/>
</dbReference>
<dbReference type="STRING" id="36646.A0A1V6UYV9"/>
<keyword evidence="2" id="KW-1185">Reference proteome</keyword>
<evidence type="ECO:0000313" key="1">
    <source>
        <dbReference type="EMBL" id="OQE43576.1"/>
    </source>
</evidence>
<protein>
    <submittedName>
        <fullName evidence="1">Uncharacterized protein</fullName>
    </submittedName>
</protein>
<proteinExistence type="predicted"/>
<gene>
    <name evidence="1" type="ORF">PENCOP_c003G03458</name>
</gene>